<organism evidence="2 3">
    <name type="scientific">Lysinibacillus telephonicus</name>
    <dbReference type="NCBI Taxonomy" id="1714840"/>
    <lineage>
        <taxon>Bacteria</taxon>
        <taxon>Bacillati</taxon>
        <taxon>Bacillota</taxon>
        <taxon>Bacilli</taxon>
        <taxon>Bacillales</taxon>
        <taxon>Bacillaceae</taxon>
        <taxon>Lysinibacillus</taxon>
    </lineage>
</organism>
<evidence type="ECO:0000313" key="2">
    <source>
        <dbReference type="EMBL" id="RTQ86343.1"/>
    </source>
</evidence>
<protein>
    <submittedName>
        <fullName evidence="2">Uncharacterized protein</fullName>
    </submittedName>
</protein>
<dbReference type="EMBL" id="RXNR01000123">
    <property type="protein sequence ID" value="RTQ86343.1"/>
    <property type="molecule type" value="Genomic_DNA"/>
</dbReference>
<evidence type="ECO:0000313" key="3">
    <source>
        <dbReference type="Proteomes" id="UP000276349"/>
    </source>
</evidence>
<gene>
    <name evidence="2" type="ORF">EKG35_20215</name>
</gene>
<sequence length="119" mass="13932">MKNEIAQDLDILLEIEDVSDLPEAVVKLDQELEKITGSYNRMKDKWFENIETLKELNSFHDEFQESIQIIEAEMEEALIKELLEDIIQGIYAINKNEVQINFKHPHIEELGGREITEFA</sequence>
<accession>A0A431UC15</accession>
<evidence type="ECO:0000256" key="1">
    <source>
        <dbReference type="SAM" id="Coils"/>
    </source>
</evidence>
<name>A0A431UC15_9BACI</name>
<dbReference type="Proteomes" id="UP000276349">
    <property type="component" value="Unassembled WGS sequence"/>
</dbReference>
<keyword evidence="3" id="KW-1185">Reference proteome</keyword>
<feature type="coiled-coil region" evidence="1">
    <location>
        <begin position="25"/>
        <end position="80"/>
    </location>
</feature>
<keyword evidence="1" id="KW-0175">Coiled coil</keyword>
<dbReference type="RefSeq" id="WP_126296359.1">
    <property type="nucleotide sequence ID" value="NZ_RXNR01000123.1"/>
</dbReference>
<reference evidence="2 3" key="1">
    <citation type="submission" date="2018-12" db="EMBL/GenBank/DDBJ databases">
        <authorList>
            <person name="Yu L."/>
        </authorList>
    </citation>
    <scope>NUCLEOTIDE SEQUENCE [LARGE SCALE GENOMIC DNA]</scope>
    <source>
        <strain evidence="2 3">S5H2222</strain>
    </source>
</reference>
<comment type="caution">
    <text evidence="2">The sequence shown here is derived from an EMBL/GenBank/DDBJ whole genome shotgun (WGS) entry which is preliminary data.</text>
</comment>
<dbReference type="AlphaFoldDB" id="A0A431UC15"/>
<proteinExistence type="predicted"/>